<dbReference type="EMBL" id="KQ947427">
    <property type="protein sequence ID" value="KUJ11035.1"/>
    <property type="molecule type" value="Genomic_DNA"/>
</dbReference>
<dbReference type="InterPro" id="IPR007219">
    <property type="entry name" value="XnlR_reg_dom"/>
</dbReference>
<dbReference type="GeneID" id="28826841"/>
<dbReference type="SUPFAM" id="SSF57701">
    <property type="entry name" value="Zn2/Cys6 DNA-binding domain"/>
    <property type="match status" value="1"/>
</dbReference>
<dbReference type="RefSeq" id="XP_018065390.1">
    <property type="nucleotide sequence ID" value="XM_018217115.1"/>
</dbReference>
<keyword evidence="2" id="KW-0479">Metal-binding</keyword>
<evidence type="ECO:0000256" key="3">
    <source>
        <dbReference type="ARBA" id="ARBA00022833"/>
    </source>
</evidence>
<feature type="domain" description="Zn(2)-C6 fungal-type" evidence="9">
    <location>
        <begin position="17"/>
        <end position="47"/>
    </location>
</feature>
<feature type="region of interest" description="Disordered" evidence="8">
    <location>
        <begin position="74"/>
        <end position="104"/>
    </location>
</feature>
<keyword evidence="4" id="KW-0805">Transcription regulation</keyword>
<dbReference type="PROSITE" id="PS50048">
    <property type="entry name" value="ZN2_CY6_FUNGAL_2"/>
    <property type="match status" value="1"/>
</dbReference>
<evidence type="ECO:0000256" key="6">
    <source>
        <dbReference type="ARBA" id="ARBA00023163"/>
    </source>
</evidence>
<dbReference type="KEGG" id="psco:LY89DRAFT_700358"/>
<dbReference type="InterPro" id="IPR001138">
    <property type="entry name" value="Zn2Cys6_DnaBD"/>
</dbReference>
<comment type="subcellular location">
    <subcellularLocation>
        <location evidence="1">Nucleus</location>
    </subcellularLocation>
</comment>
<accession>A0A194WSV0</accession>
<name>A0A194WSV0_MOLSC</name>
<evidence type="ECO:0000256" key="7">
    <source>
        <dbReference type="ARBA" id="ARBA00023242"/>
    </source>
</evidence>
<evidence type="ECO:0000256" key="4">
    <source>
        <dbReference type="ARBA" id="ARBA00023015"/>
    </source>
</evidence>
<evidence type="ECO:0000256" key="8">
    <source>
        <dbReference type="SAM" id="MobiDB-lite"/>
    </source>
</evidence>
<dbReference type="PROSITE" id="PS00463">
    <property type="entry name" value="ZN2_CY6_FUNGAL_1"/>
    <property type="match status" value="1"/>
</dbReference>
<feature type="compositionally biased region" description="Basic and acidic residues" evidence="8">
    <location>
        <begin position="94"/>
        <end position="104"/>
    </location>
</feature>
<keyword evidence="3" id="KW-0862">Zinc</keyword>
<keyword evidence="11" id="KW-1185">Reference proteome</keyword>
<dbReference type="Pfam" id="PF00172">
    <property type="entry name" value="Zn_clus"/>
    <property type="match status" value="1"/>
</dbReference>
<evidence type="ECO:0000256" key="2">
    <source>
        <dbReference type="ARBA" id="ARBA00022723"/>
    </source>
</evidence>
<keyword evidence="7" id="KW-0539">Nucleus</keyword>
<dbReference type="InterPro" id="IPR051615">
    <property type="entry name" value="Transcr_Regulatory_Elem"/>
</dbReference>
<dbReference type="GO" id="GO:0000981">
    <property type="term" value="F:DNA-binding transcription factor activity, RNA polymerase II-specific"/>
    <property type="evidence" value="ECO:0007669"/>
    <property type="project" value="InterPro"/>
</dbReference>
<dbReference type="GO" id="GO:0006351">
    <property type="term" value="P:DNA-templated transcription"/>
    <property type="evidence" value="ECO:0007669"/>
    <property type="project" value="InterPro"/>
</dbReference>
<gene>
    <name evidence="10" type="ORF">LY89DRAFT_700358</name>
</gene>
<dbReference type="AlphaFoldDB" id="A0A194WSV0"/>
<dbReference type="CDD" id="cd00067">
    <property type="entry name" value="GAL4"/>
    <property type="match status" value="1"/>
</dbReference>
<dbReference type="PANTHER" id="PTHR31313:SF85">
    <property type="entry name" value="ZN(II)2CYS6 TRANSCRIPTION FACTOR (EUROFUNG)"/>
    <property type="match status" value="1"/>
</dbReference>
<evidence type="ECO:0000256" key="5">
    <source>
        <dbReference type="ARBA" id="ARBA00023125"/>
    </source>
</evidence>
<dbReference type="SMART" id="SM00066">
    <property type="entry name" value="GAL4"/>
    <property type="match status" value="1"/>
</dbReference>
<organism evidence="10 11">
    <name type="scientific">Mollisia scopiformis</name>
    <name type="common">Conifer needle endophyte fungus</name>
    <name type="synonym">Phialocephala scopiformis</name>
    <dbReference type="NCBI Taxonomy" id="149040"/>
    <lineage>
        <taxon>Eukaryota</taxon>
        <taxon>Fungi</taxon>
        <taxon>Dikarya</taxon>
        <taxon>Ascomycota</taxon>
        <taxon>Pezizomycotina</taxon>
        <taxon>Leotiomycetes</taxon>
        <taxon>Helotiales</taxon>
        <taxon>Mollisiaceae</taxon>
        <taxon>Mollisia</taxon>
    </lineage>
</organism>
<dbReference type="GO" id="GO:0005634">
    <property type="term" value="C:nucleus"/>
    <property type="evidence" value="ECO:0007669"/>
    <property type="project" value="UniProtKB-SubCell"/>
</dbReference>
<dbReference type="Gene3D" id="4.10.240.10">
    <property type="entry name" value="Zn(2)-C6 fungal-type DNA-binding domain"/>
    <property type="match status" value="1"/>
</dbReference>
<dbReference type="PANTHER" id="PTHR31313">
    <property type="entry name" value="TY1 ENHANCER ACTIVATOR"/>
    <property type="match status" value="1"/>
</dbReference>
<dbReference type="GO" id="GO:0003677">
    <property type="term" value="F:DNA binding"/>
    <property type="evidence" value="ECO:0007669"/>
    <property type="project" value="UniProtKB-KW"/>
</dbReference>
<evidence type="ECO:0000259" key="9">
    <source>
        <dbReference type="PROSITE" id="PS50048"/>
    </source>
</evidence>
<evidence type="ECO:0000313" key="10">
    <source>
        <dbReference type="EMBL" id="KUJ11035.1"/>
    </source>
</evidence>
<dbReference type="Pfam" id="PF04082">
    <property type="entry name" value="Fungal_trans"/>
    <property type="match status" value="1"/>
</dbReference>
<dbReference type="SMART" id="SM00906">
    <property type="entry name" value="Fungal_trans"/>
    <property type="match status" value="1"/>
</dbReference>
<reference evidence="10 11" key="1">
    <citation type="submission" date="2015-10" db="EMBL/GenBank/DDBJ databases">
        <title>Full genome of DAOMC 229536 Phialocephala scopiformis, a fungal endophyte of spruce producing the potent anti-insectan compound rugulosin.</title>
        <authorList>
            <consortium name="DOE Joint Genome Institute"/>
            <person name="Walker A.K."/>
            <person name="Frasz S.L."/>
            <person name="Seifert K.A."/>
            <person name="Miller J.D."/>
            <person name="Mondo S.J."/>
            <person name="Labutti K."/>
            <person name="Lipzen A."/>
            <person name="Dockter R."/>
            <person name="Kennedy M."/>
            <person name="Grigoriev I.V."/>
            <person name="Spatafora J.W."/>
        </authorList>
    </citation>
    <scope>NUCLEOTIDE SEQUENCE [LARGE SCALE GENOMIC DNA]</scope>
    <source>
        <strain evidence="10 11">CBS 120377</strain>
    </source>
</reference>
<dbReference type="CDD" id="cd12148">
    <property type="entry name" value="fungal_TF_MHR"/>
    <property type="match status" value="1"/>
</dbReference>
<keyword evidence="6" id="KW-0804">Transcription</keyword>
<dbReference type="Proteomes" id="UP000070700">
    <property type="component" value="Unassembled WGS sequence"/>
</dbReference>
<dbReference type="GO" id="GO:0008270">
    <property type="term" value="F:zinc ion binding"/>
    <property type="evidence" value="ECO:0007669"/>
    <property type="project" value="InterPro"/>
</dbReference>
<dbReference type="OrthoDB" id="4161332at2759"/>
<dbReference type="InParanoid" id="A0A194WSV0"/>
<dbReference type="InterPro" id="IPR036864">
    <property type="entry name" value="Zn2-C6_fun-type_DNA-bd_sf"/>
</dbReference>
<evidence type="ECO:0000256" key="1">
    <source>
        <dbReference type="ARBA" id="ARBA00004123"/>
    </source>
</evidence>
<keyword evidence="5" id="KW-0238">DNA-binding</keyword>
<feature type="compositionally biased region" description="Polar residues" evidence="8">
    <location>
        <begin position="74"/>
        <end position="91"/>
    </location>
</feature>
<sequence>MSSASHSAKATKKSAFSCDQCRKRKVRCGGEQPSCRRCTVRNDTCMYKLSPTLSYTERLENKVKDLEARLSQFQQLDSKQNGTKDSLSSLHPWSPDEKSSSDRAETFKGLKVDDKGAITYHGTTSFFQLPTSTDNGPFDSASSDKSDLTAESIGRRERLVRNAWEQRALETLAETPEPFQYLLKAHWCWIQPLFNFVYRPAFTRDMEVLGPYYSHTLLNAMPSHSVRWCKNDQQISHLLAPYENGQLFSRQARTLVFEDLTQGHSSVPTVQTLLLLSAQECSAGNRTQAWLYSGMAFRLIEDMGICIDGQKYAGSVRLSDEDIEIRHRLFWSCFFWDKIISLYLGRSPTLQHSSISPPQIMLDDSAETELWTPHGIVYPDNVEYPPTQAHSISCFTRMCRLSEIFNRILINMYDPLGRNTEADIRDCVLKEGENLKVWWNDLPNFLQIEAKALPPHCPPSHIVTLNCLYHTFKILLYRPMLSHRSKQQAPDPNHLVECVSSATTIIAIFDLFSRTFGYGYCILSLSYSVYTAASMFLLQIQAAASPDEQAMNRLAFCIQSLERITSYNPVIGSSLQLITEALSKLGIDLSSSRISTSTKESQEDVAQIINAVYEDNGSETFYLPSGSNEPVDPQLLQDLALENFEVSPETLEAFSNLHPMDPTFGSFQDWNYTSTQESQ</sequence>
<evidence type="ECO:0000313" key="11">
    <source>
        <dbReference type="Proteomes" id="UP000070700"/>
    </source>
</evidence>
<protein>
    <submittedName>
        <fullName evidence="10">C6 transcription factor</fullName>
    </submittedName>
</protein>
<proteinExistence type="predicted"/>